<accession>A0A179GSP2</accession>
<comment type="caution">
    <text evidence="1">The sequence shown here is derived from an EMBL/GenBank/DDBJ whole genome shotgun (WGS) entry which is preliminary data.</text>
</comment>
<dbReference type="AlphaFoldDB" id="A0A179GSP2"/>
<organism evidence="1 2">
    <name type="scientific">Purpureocillium lilacinum</name>
    <name type="common">Paecilomyces lilacinus</name>
    <dbReference type="NCBI Taxonomy" id="33203"/>
    <lineage>
        <taxon>Eukaryota</taxon>
        <taxon>Fungi</taxon>
        <taxon>Dikarya</taxon>
        <taxon>Ascomycota</taxon>
        <taxon>Pezizomycotina</taxon>
        <taxon>Sordariomycetes</taxon>
        <taxon>Hypocreomycetidae</taxon>
        <taxon>Hypocreales</taxon>
        <taxon>Ophiocordycipitaceae</taxon>
        <taxon>Purpureocillium</taxon>
    </lineage>
</organism>
<gene>
    <name evidence="1" type="ORF">VFPFJ_09400</name>
</gene>
<evidence type="ECO:0000313" key="2">
    <source>
        <dbReference type="Proteomes" id="UP000078340"/>
    </source>
</evidence>
<dbReference type="EMBL" id="LSBI01000009">
    <property type="protein sequence ID" value="OAQ80947.1"/>
    <property type="molecule type" value="Genomic_DNA"/>
</dbReference>
<protein>
    <submittedName>
        <fullName evidence="1">Uncharacterized protein</fullName>
    </submittedName>
</protein>
<name>A0A179GSP2_PURLI</name>
<dbReference type="Proteomes" id="UP000078340">
    <property type="component" value="Unassembled WGS sequence"/>
</dbReference>
<reference evidence="1 2" key="1">
    <citation type="submission" date="2016-02" db="EMBL/GenBank/DDBJ databases">
        <title>Biosynthesis of antibiotic leucinostatins and their inhibition on Phytophthora in bio-control Purpureocillium lilacinum.</title>
        <authorList>
            <person name="Wang G."/>
            <person name="Liu Z."/>
            <person name="Lin R."/>
            <person name="Li E."/>
            <person name="Mao Z."/>
            <person name="Ling J."/>
            <person name="Yin W."/>
            <person name="Xie B."/>
        </authorList>
    </citation>
    <scope>NUCLEOTIDE SEQUENCE [LARGE SCALE GENOMIC DNA]</scope>
    <source>
        <strain evidence="1">PLFJ-1</strain>
    </source>
</reference>
<evidence type="ECO:0000313" key="1">
    <source>
        <dbReference type="EMBL" id="OAQ80947.1"/>
    </source>
</evidence>
<proteinExistence type="predicted"/>
<sequence length="175" mass="18965">MQDAMALLRSDLFTSPNMSLSWHPPTTLDPWVHWPTPEQTGNLPTALAIGEPSRHEISRGLRVEVSDRICPPAASRCPVPNANDEGPSHPRVYRSVSAGTMGARLPGACVLPDMPQSARDCGDSVRPRFSASLTSVNERMCGPRGCAYKGSRLPGPLVQDHVVVRLQQNHVPTSL</sequence>